<organism evidence="1 2">
    <name type="scientific">Mucilaginibacter lappiensis</name>
    <dbReference type="NCBI Taxonomy" id="354630"/>
    <lineage>
        <taxon>Bacteria</taxon>
        <taxon>Pseudomonadati</taxon>
        <taxon>Bacteroidota</taxon>
        <taxon>Sphingobacteriia</taxon>
        <taxon>Sphingobacteriales</taxon>
        <taxon>Sphingobacteriaceae</taxon>
        <taxon>Mucilaginibacter</taxon>
    </lineage>
</organism>
<evidence type="ECO:0008006" key="3">
    <source>
        <dbReference type="Google" id="ProtNLM"/>
    </source>
</evidence>
<name>A0ABR6PMP5_9SPHI</name>
<accession>A0ABR6PMP5</accession>
<protein>
    <recommendedName>
        <fullName evidence="3">Lipoprotein</fullName>
    </recommendedName>
</protein>
<dbReference type="PROSITE" id="PS51257">
    <property type="entry name" value="PROKAR_LIPOPROTEIN"/>
    <property type="match status" value="1"/>
</dbReference>
<gene>
    <name evidence="1" type="ORF">HDF23_003814</name>
</gene>
<evidence type="ECO:0000313" key="2">
    <source>
        <dbReference type="Proteomes" id="UP000541583"/>
    </source>
</evidence>
<reference evidence="1 2" key="1">
    <citation type="submission" date="2020-08" db="EMBL/GenBank/DDBJ databases">
        <title>Genomic Encyclopedia of Type Strains, Phase IV (KMG-V): Genome sequencing to study the core and pangenomes of soil and plant-associated prokaryotes.</title>
        <authorList>
            <person name="Whitman W."/>
        </authorList>
    </citation>
    <scope>NUCLEOTIDE SEQUENCE [LARGE SCALE GENOMIC DNA]</scope>
    <source>
        <strain evidence="1 2">ANJLi2</strain>
    </source>
</reference>
<dbReference type="Proteomes" id="UP000541583">
    <property type="component" value="Unassembled WGS sequence"/>
</dbReference>
<sequence length="181" mass="20189">MKKLHIIAVIAVIFILQSCVSTKIETNKDAGYNQKPKKLYMIITNAKDGKAFGQDLYNGLTLNFKTRNIICDGFVRDPLSLKTEQDIDNDINTFNPDALLLVKMTKITIMNGAPGSAVYELSLIEGKAKKVVWKGNLDVYGPFWNVSTVNSAIKTVINKMQEDQLINTNTQINTISNARAY</sequence>
<evidence type="ECO:0000313" key="1">
    <source>
        <dbReference type="EMBL" id="MBB6111047.1"/>
    </source>
</evidence>
<dbReference type="EMBL" id="JACHCB010000010">
    <property type="protein sequence ID" value="MBB6111047.1"/>
    <property type="molecule type" value="Genomic_DNA"/>
</dbReference>
<keyword evidence="2" id="KW-1185">Reference proteome</keyword>
<comment type="caution">
    <text evidence="1">The sequence shown here is derived from an EMBL/GenBank/DDBJ whole genome shotgun (WGS) entry which is preliminary data.</text>
</comment>
<dbReference type="RefSeq" id="WP_076375091.1">
    <property type="nucleotide sequence ID" value="NZ_FTMG01000010.1"/>
</dbReference>
<proteinExistence type="predicted"/>